<evidence type="ECO:0000256" key="7">
    <source>
        <dbReference type="RuleBase" id="RU365090"/>
    </source>
</evidence>
<dbReference type="Gene3D" id="3.40.980.10">
    <property type="entry name" value="MoaB/Mog-like domain"/>
    <property type="match status" value="1"/>
</dbReference>
<dbReference type="PANTHER" id="PTHR10192">
    <property type="entry name" value="MOLYBDOPTERIN BIOSYNTHESIS PROTEIN"/>
    <property type="match status" value="1"/>
</dbReference>
<comment type="function">
    <text evidence="1 7">Catalyzes the insertion of molybdate into adenylated molybdopterin with the concomitant release of AMP.</text>
</comment>
<dbReference type="CDD" id="cd00887">
    <property type="entry name" value="MoeA"/>
    <property type="match status" value="1"/>
</dbReference>
<evidence type="ECO:0000313" key="11">
    <source>
        <dbReference type="Proteomes" id="UP001519331"/>
    </source>
</evidence>
<keyword evidence="5 7" id="KW-0501">Molybdenum cofactor biosynthesis</keyword>
<keyword evidence="7" id="KW-0479">Metal-binding</keyword>
<dbReference type="SUPFAM" id="SSF53218">
    <property type="entry name" value="Molybdenum cofactor biosynthesis proteins"/>
    <property type="match status" value="1"/>
</dbReference>
<keyword evidence="11" id="KW-1185">Reference proteome</keyword>
<organism evidence="10 11">
    <name type="scientific">Nesterenkonia lacusekhoensis</name>
    <dbReference type="NCBI Taxonomy" id="150832"/>
    <lineage>
        <taxon>Bacteria</taxon>
        <taxon>Bacillati</taxon>
        <taxon>Actinomycetota</taxon>
        <taxon>Actinomycetes</taxon>
        <taxon>Micrococcales</taxon>
        <taxon>Micrococcaceae</taxon>
        <taxon>Nesterenkonia</taxon>
    </lineage>
</organism>
<evidence type="ECO:0000256" key="6">
    <source>
        <dbReference type="ARBA" id="ARBA00047317"/>
    </source>
</evidence>
<keyword evidence="7 10" id="KW-0808">Transferase</keyword>
<dbReference type="Proteomes" id="UP001519331">
    <property type="component" value="Unassembled WGS sequence"/>
</dbReference>
<reference evidence="10 11" key="1">
    <citation type="submission" date="2021-03" db="EMBL/GenBank/DDBJ databases">
        <title>Sequencing the genomes of 1000 actinobacteria strains.</title>
        <authorList>
            <person name="Klenk H.-P."/>
        </authorList>
    </citation>
    <scope>NUCLEOTIDE SEQUENCE [LARGE SCALE GENOMIC DNA]</scope>
    <source>
        <strain evidence="10 11">DSM 12544</strain>
    </source>
</reference>
<comment type="similarity">
    <text evidence="3 7">Belongs to the MoeA family.</text>
</comment>
<dbReference type="InterPro" id="IPR005111">
    <property type="entry name" value="MoeA_C_domain_IV"/>
</dbReference>
<dbReference type="Pfam" id="PF00994">
    <property type="entry name" value="MoCF_biosynth"/>
    <property type="match status" value="1"/>
</dbReference>
<dbReference type="InterPro" id="IPR036688">
    <property type="entry name" value="MoeA_C_domain_IV_sf"/>
</dbReference>
<comment type="cofactor">
    <cofactor evidence="7">
        <name>Mg(2+)</name>
        <dbReference type="ChEBI" id="CHEBI:18420"/>
    </cofactor>
</comment>
<dbReference type="Pfam" id="PF03453">
    <property type="entry name" value="MoeA_N"/>
    <property type="match status" value="1"/>
</dbReference>
<keyword evidence="7" id="KW-0460">Magnesium</keyword>
<dbReference type="InterPro" id="IPR001453">
    <property type="entry name" value="MoaB/Mog_dom"/>
</dbReference>
<evidence type="ECO:0000256" key="1">
    <source>
        <dbReference type="ARBA" id="ARBA00002901"/>
    </source>
</evidence>
<evidence type="ECO:0000313" key="10">
    <source>
        <dbReference type="EMBL" id="MBP2317018.1"/>
    </source>
</evidence>
<dbReference type="InterPro" id="IPR036135">
    <property type="entry name" value="MoeA_linker/N_sf"/>
</dbReference>
<dbReference type="InterPro" id="IPR005110">
    <property type="entry name" value="MoeA_linker/N"/>
</dbReference>
<dbReference type="Gene3D" id="3.90.105.10">
    <property type="entry name" value="Molybdopterin biosynthesis moea protein, domain 2"/>
    <property type="match status" value="1"/>
</dbReference>
<feature type="region of interest" description="Disordered" evidence="8">
    <location>
        <begin position="423"/>
        <end position="443"/>
    </location>
</feature>
<comment type="caution">
    <text evidence="10">The sequence shown here is derived from an EMBL/GenBank/DDBJ whole genome shotgun (WGS) entry which is preliminary data.</text>
</comment>
<evidence type="ECO:0000256" key="3">
    <source>
        <dbReference type="ARBA" id="ARBA00010763"/>
    </source>
</evidence>
<dbReference type="SUPFAM" id="SSF63882">
    <property type="entry name" value="MoeA N-terminal region -like"/>
    <property type="match status" value="1"/>
</dbReference>
<accession>A0ABS4SZG9</accession>
<dbReference type="PANTHER" id="PTHR10192:SF5">
    <property type="entry name" value="GEPHYRIN"/>
    <property type="match status" value="1"/>
</dbReference>
<dbReference type="InterPro" id="IPR036425">
    <property type="entry name" value="MoaB/Mog-like_dom_sf"/>
</dbReference>
<evidence type="ECO:0000256" key="2">
    <source>
        <dbReference type="ARBA" id="ARBA00005046"/>
    </source>
</evidence>
<dbReference type="SMART" id="SM00852">
    <property type="entry name" value="MoCF_biosynth"/>
    <property type="match status" value="1"/>
</dbReference>
<sequence length="443" mass="45937">MASFDHARSTAASSPALPARTVPLQEALGCVLAEPLRAQLDVPHVATSAMDGWALAAPLPVPDAEDPCWRARSQGAEGPSTLLAPLAAGEAVGVVTGSPVPEGTVSVLRSEHARLDAGRLSLAQQTPDLEPGRNIRPVAAEAAAGDLLLDSGEELSAAGTAAAAVAGYDALRVVPRPRVRLILTGSEVITSGLPGPGQVRDVFGLALPSMLHEAGAQLESMHRIDDDPAELRRLLDLEPAAEPAPDLIITTGGTAASRADTLRPVLTELEAEILVSHVDMRPGHPALFARIPADQRPAEQQPAEQRPADQRHTYVLGLPGNPLAGFAALTVLGLPLIAALAARSQAEPLWAQAAAEISGAARRGRGGVRLVPARLGVGDEEPLVHPLEHAQAHMMRGLAQAEVLVVVPAEGLAVGDQVECLKVPGRSDRSSQPPQGGPPKRRS</sequence>
<keyword evidence="4 7" id="KW-0500">Molybdenum</keyword>
<gene>
    <name evidence="10" type="ORF">JOF45_000037</name>
</gene>
<evidence type="ECO:0000256" key="8">
    <source>
        <dbReference type="SAM" id="MobiDB-lite"/>
    </source>
</evidence>
<name>A0ABS4SZG9_9MICC</name>
<evidence type="ECO:0000259" key="9">
    <source>
        <dbReference type="SMART" id="SM00852"/>
    </source>
</evidence>
<evidence type="ECO:0000256" key="4">
    <source>
        <dbReference type="ARBA" id="ARBA00022505"/>
    </source>
</evidence>
<dbReference type="GO" id="GO:0061599">
    <property type="term" value="F:molybdopterin molybdotransferase activity"/>
    <property type="evidence" value="ECO:0007669"/>
    <property type="project" value="UniProtKB-EC"/>
</dbReference>
<feature type="domain" description="MoaB/Mog" evidence="9">
    <location>
        <begin position="180"/>
        <end position="339"/>
    </location>
</feature>
<comment type="pathway">
    <text evidence="2 7">Cofactor biosynthesis; molybdopterin biosynthesis.</text>
</comment>
<dbReference type="EMBL" id="JAGINX010000001">
    <property type="protein sequence ID" value="MBP2317018.1"/>
    <property type="molecule type" value="Genomic_DNA"/>
</dbReference>
<dbReference type="InterPro" id="IPR038987">
    <property type="entry name" value="MoeA-like"/>
</dbReference>
<dbReference type="Gene3D" id="2.40.340.10">
    <property type="entry name" value="MoeA, C-terminal, domain IV"/>
    <property type="match status" value="1"/>
</dbReference>
<proteinExistence type="inferred from homology"/>
<dbReference type="RefSeq" id="WP_210047251.1">
    <property type="nucleotide sequence ID" value="NZ_JAGINX010000001.1"/>
</dbReference>
<dbReference type="Pfam" id="PF03454">
    <property type="entry name" value="MoeA_C"/>
    <property type="match status" value="1"/>
</dbReference>
<comment type="catalytic activity">
    <reaction evidence="6">
        <text>adenylyl-molybdopterin + molybdate = Mo-molybdopterin + AMP + H(+)</text>
        <dbReference type="Rhea" id="RHEA:35047"/>
        <dbReference type="ChEBI" id="CHEBI:15378"/>
        <dbReference type="ChEBI" id="CHEBI:36264"/>
        <dbReference type="ChEBI" id="CHEBI:62727"/>
        <dbReference type="ChEBI" id="CHEBI:71302"/>
        <dbReference type="ChEBI" id="CHEBI:456215"/>
        <dbReference type="EC" id="2.10.1.1"/>
    </reaction>
</comment>
<protein>
    <recommendedName>
        <fullName evidence="7">Molybdopterin molybdenumtransferase</fullName>
        <ecNumber evidence="7">2.10.1.1</ecNumber>
    </recommendedName>
</protein>
<dbReference type="Gene3D" id="2.170.190.11">
    <property type="entry name" value="Molybdopterin biosynthesis moea protein, domain 3"/>
    <property type="match status" value="1"/>
</dbReference>
<dbReference type="SUPFAM" id="SSF63867">
    <property type="entry name" value="MoeA C-terminal domain-like"/>
    <property type="match status" value="1"/>
</dbReference>
<evidence type="ECO:0000256" key="5">
    <source>
        <dbReference type="ARBA" id="ARBA00023150"/>
    </source>
</evidence>
<dbReference type="EC" id="2.10.1.1" evidence="7"/>